<evidence type="ECO:0000313" key="6">
    <source>
        <dbReference type="EMBL" id="NGN67042.1"/>
    </source>
</evidence>
<dbReference type="InterPro" id="IPR039424">
    <property type="entry name" value="SBP_5"/>
</dbReference>
<evidence type="ECO:0000256" key="1">
    <source>
        <dbReference type="ARBA" id="ARBA00004193"/>
    </source>
</evidence>
<dbReference type="SUPFAM" id="SSF53850">
    <property type="entry name" value="Periplasmic binding protein-like II"/>
    <property type="match status" value="1"/>
</dbReference>
<reference evidence="6 7" key="1">
    <citation type="submission" date="2020-02" db="EMBL/GenBank/DDBJ databases">
        <title>Whole-genome analyses of novel actinobacteria.</title>
        <authorList>
            <person name="Sahin N."/>
        </authorList>
    </citation>
    <scope>NUCLEOTIDE SEQUENCE [LARGE SCALE GENOMIC DNA]</scope>
    <source>
        <strain evidence="6 7">A7024</strain>
    </source>
</reference>
<comment type="caution">
    <text evidence="6">The sequence shown here is derived from an EMBL/GenBank/DDBJ whole genome shotgun (WGS) entry which is preliminary data.</text>
</comment>
<proteinExistence type="inferred from homology"/>
<name>A0A6G4U4V8_9ACTN</name>
<dbReference type="PROSITE" id="PS51257">
    <property type="entry name" value="PROKAR_LIPOPROTEIN"/>
    <property type="match status" value="1"/>
</dbReference>
<dbReference type="InterPro" id="IPR000914">
    <property type="entry name" value="SBP_5_dom"/>
</dbReference>
<dbReference type="EMBL" id="JAAKZV010000122">
    <property type="protein sequence ID" value="NGN67042.1"/>
    <property type="molecule type" value="Genomic_DNA"/>
</dbReference>
<dbReference type="Gene3D" id="3.10.105.10">
    <property type="entry name" value="Dipeptide-binding Protein, Domain 3"/>
    <property type="match status" value="1"/>
</dbReference>
<accession>A0A6G4U4V8</accession>
<dbReference type="InterPro" id="IPR030678">
    <property type="entry name" value="Peptide/Ni-bd"/>
</dbReference>
<dbReference type="PROSITE" id="PS01040">
    <property type="entry name" value="SBP_BACTERIAL_5"/>
    <property type="match status" value="1"/>
</dbReference>
<dbReference type="CDD" id="cd00995">
    <property type="entry name" value="PBP2_NikA_DppA_OppA_like"/>
    <property type="match status" value="1"/>
</dbReference>
<evidence type="ECO:0000256" key="3">
    <source>
        <dbReference type="ARBA" id="ARBA00022448"/>
    </source>
</evidence>
<protein>
    <submittedName>
        <fullName evidence="6">ABC transporter substrate-binding protein</fullName>
    </submittedName>
</protein>
<dbReference type="GO" id="GO:0015833">
    <property type="term" value="P:peptide transport"/>
    <property type="evidence" value="ECO:0007669"/>
    <property type="project" value="TreeGrafter"/>
</dbReference>
<dbReference type="Gene3D" id="3.40.190.10">
    <property type="entry name" value="Periplasmic binding protein-like II"/>
    <property type="match status" value="1"/>
</dbReference>
<evidence type="ECO:0000256" key="2">
    <source>
        <dbReference type="ARBA" id="ARBA00005695"/>
    </source>
</evidence>
<gene>
    <name evidence="6" type="ORF">G5C51_24425</name>
</gene>
<dbReference type="AlphaFoldDB" id="A0A6G4U4V8"/>
<keyword evidence="4" id="KW-0732">Signal</keyword>
<feature type="domain" description="Solute-binding protein family 5" evidence="5">
    <location>
        <begin position="84"/>
        <end position="427"/>
    </location>
</feature>
<comment type="similarity">
    <text evidence="2">Belongs to the bacterial solute-binding protein 5 family.</text>
</comment>
<organism evidence="6 7">
    <name type="scientific">Streptomyces coryli</name>
    <dbReference type="NCBI Taxonomy" id="1128680"/>
    <lineage>
        <taxon>Bacteria</taxon>
        <taxon>Bacillati</taxon>
        <taxon>Actinomycetota</taxon>
        <taxon>Actinomycetes</taxon>
        <taxon>Kitasatosporales</taxon>
        <taxon>Streptomycetaceae</taxon>
        <taxon>Streptomyces</taxon>
    </lineage>
</organism>
<dbReference type="GO" id="GO:1904680">
    <property type="term" value="F:peptide transmembrane transporter activity"/>
    <property type="evidence" value="ECO:0007669"/>
    <property type="project" value="TreeGrafter"/>
</dbReference>
<dbReference type="GO" id="GO:0043190">
    <property type="term" value="C:ATP-binding cassette (ABC) transporter complex"/>
    <property type="evidence" value="ECO:0007669"/>
    <property type="project" value="InterPro"/>
</dbReference>
<keyword evidence="7" id="KW-1185">Reference proteome</keyword>
<dbReference type="Proteomes" id="UP000481583">
    <property type="component" value="Unassembled WGS sequence"/>
</dbReference>
<evidence type="ECO:0000313" key="7">
    <source>
        <dbReference type="Proteomes" id="UP000481583"/>
    </source>
</evidence>
<evidence type="ECO:0000256" key="4">
    <source>
        <dbReference type="ARBA" id="ARBA00022729"/>
    </source>
</evidence>
<dbReference type="PANTHER" id="PTHR30290">
    <property type="entry name" value="PERIPLASMIC BINDING COMPONENT OF ABC TRANSPORTER"/>
    <property type="match status" value="1"/>
</dbReference>
<evidence type="ECO:0000259" key="5">
    <source>
        <dbReference type="Pfam" id="PF00496"/>
    </source>
</evidence>
<dbReference type="InterPro" id="IPR023765">
    <property type="entry name" value="SBP_5_CS"/>
</dbReference>
<dbReference type="GO" id="GO:0042597">
    <property type="term" value="C:periplasmic space"/>
    <property type="evidence" value="ECO:0007669"/>
    <property type="project" value="UniProtKB-ARBA"/>
</dbReference>
<keyword evidence="3" id="KW-0813">Transport</keyword>
<dbReference type="Pfam" id="PF00496">
    <property type="entry name" value="SBP_bac_5"/>
    <property type="match status" value="1"/>
</dbReference>
<sequence>MLKYTGALGAAGVITTTLSACGGGPKSTNDAGDGKGGTSENLTVVIGYGNDQTWDPLMTASAFAVAGNHHIYEGLLDTDPITRKPYAALATEIPSDLNATTWKFTLRDGAKWHDGKPVTADDVVFTYQRALDADVPTLANSFLAGWLKEAKKVDEKTVELHLNFPFPDGAARLTLAKIMPKHVFGSKKGLDAAITGKAVGSGPYKQTSHTPKSNTEFEAFADYNGPRKANFKKMNWLTIVDAPARVAKISGGSAGAQISDNIPYGDISQLEKGGLKVEGGAGMNHLFLMFNTKHKPFDDVRVRQALFYAIDTDRMIKSALKGHGKASTSFLDEANPTYRKAKTVYAYDPDKAKKLLKDAGVSDLKVTLDGSNVSWIAECLPTIKASWDAIGVKTELNIQETGALFTKLDQKKDFQVVASASNPNQFGLDADLILRYNYGPKNLWMTTYSKWGSTSDAKRLFKQMDAATKEADAEKKKQMTQEYIDVVAENAVLYPVVHNELVTAWDAKKITGIQPQPYPGVNLLKAKPA</sequence>
<dbReference type="PANTHER" id="PTHR30290:SF9">
    <property type="entry name" value="OLIGOPEPTIDE-BINDING PROTEIN APPA"/>
    <property type="match status" value="1"/>
</dbReference>
<comment type="subcellular location">
    <subcellularLocation>
        <location evidence="1">Cell membrane</location>
        <topology evidence="1">Lipid-anchor</topology>
    </subcellularLocation>
</comment>
<dbReference type="PIRSF" id="PIRSF002741">
    <property type="entry name" value="MppA"/>
    <property type="match status" value="1"/>
</dbReference>